<feature type="domain" description="Antitoxin Xre/MbcA/ParS-like toxin-binding" evidence="1">
    <location>
        <begin position="75"/>
        <end position="123"/>
    </location>
</feature>
<dbReference type="Proteomes" id="UP000248975">
    <property type="component" value="Unassembled WGS sequence"/>
</dbReference>
<reference evidence="3 4" key="1">
    <citation type="submission" date="2017-08" db="EMBL/GenBank/DDBJ databases">
        <title>Infants hospitalized years apart are colonized by the same room-sourced microbial strains.</title>
        <authorList>
            <person name="Brooks B."/>
            <person name="Olm M.R."/>
            <person name="Firek B.A."/>
            <person name="Baker R."/>
            <person name="Thomas B.C."/>
            <person name="Morowitz M.J."/>
            <person name="Banfield J.F."/>
        </authorList>
    </citation>
    <scope>NUCLEOTIDE SEQUENCE [LARGE SCALE GENOMIC DNA]</scope>
    <source>
        <strain evidence="3">S2_003_000_R2_11</strain>
    </source>
</reference>
<dbReference type="InterPro" id="IPR046847">
    <property type="entry name" value="Xre-like_HTH"/>
</dbReference>
<evidence type="ECO:0000313" key="4">
    <source>
        <dbReference type="Proteomes" id="UP000248975"/>
    </source>
</evidence>
<sequence>MPLRSNALDDVSPSPGRVVAKAVFNAAQELDLTQRDLARVIGVSEATVTRMRDGGHELADKPMELALCLIRVFRSLDAICGGESAVVKAWMRNPNSVLGGAPKALIATVSGLIEVMQYLDTARAPT</sequence>
<comment type="caution">
    <text evidence="3">The sequence shown here is derived from an EMBL/GenBank/DDBJ whole genome shotgun (WGS) entry which is preliminary data.</text>
</comment>
<dbReference type="AlphaFoldDB" id="A0A2W5SL95"/>
<dbReference type="SUPFAM" id="SSF47413">
    <property type="entry name" value="lambda repressor-like DNA-binding domains"/>
    <property type="match status" value="1"/>
</dbReference>
<accession>A0A2W5SL95</accession>
<gene>
    <name evidence="3" type="ORF">DI533_07360</name>
</gene>
<protein>
    <submittedName>
        <fullName evidence="3">Transcriptional regulator, XRE family protein</fullName>
    </submittedName>
</protein>
<proteinExistence type="predicted"/>
<dbReference type="InterPro" id="IPR024467">
    <property type="entry name" value="Xre/MbcA/ParS-like_toxin-bd"/>
</dbReference>
<evidence type="ECO:0000313" key="3">
    <source>
        <dbReference type="EMBL" id="PZR00385.1"/>
    </source>
</evidence>
<dbReference type="Pfam" id="PF20432">
    <property type="entry name" value="Xre-like-HTH"/>
    <property type="match status" value="1"/>
</dbReference>
<name>A0A2W5SL95_CERSP</name>
<dbReference type="InterPro" id="IPR010982">
    <property type="entry name" value="Lambda_DNA-bd_dom_sf"/>
</dbReference>
<evidence type="ECO:0000259" key="2">
    <source>
        <dbReference type="Pfam" id="PF20432"/>
    </source>
</evidence>
<dbReference type="GO" id="GO:0003677">
    <property type="term" value="F:DNA binding"/>
    <property type="evidence" value="ECO:0007669"/>
    <property type="project" value="InterPro"/>
</dbReference>
<dbReference type="Pfam" id="PF09722">
    <property type="entry name" value="Xre_MbcA_ParS_C"/>
    <property type="match status" value="1"/>
</dbReference>
<organism evidence="3 4">
    <name type="scientific">Cereibacter sphaeroides</name>
    <name type="common">Rhodobacter sphaeroides</name>
    <dbReference type="NCBI Taxonomy" id="1063"/>
    <lineage>
        <taxon>Bacteria</taxon>
        <taxon>Pseudomonadati</taxon>
        <taxon>Pseudomonadota</taxon>
        <taxon>Alphaproteobacteria</taxon>
        <taxon>Rhodobacterales</taxon>
        <taxon>Paracoccaceae</taxon>
        <taxon>Cereibacter</taxon>
    </lineage>
</organism>
<evidence type="ECO:0000259" key="1">
    <source>
        <dbReference type="Pfam" id="PF09722"/>
    </source>
</evidence>
<feature type="domain" description="Antitoxin Xre-like helix-turn-helix" evidence="2">
    <location>
        <begin position="13"/>
        <end position="58"/>
    </location>
</feature>
<dbReference type="EMBL" id="QFQS01000001">
    <property type="protein sequence ID" value="PZR00385.1"/>
    <property type="molecule type" value="Genomic_DNA"/>
</dbReference>